<accession>A0A431UAC8</accession>
<dbReference type="Proteomes" id="UP000271705">
    <property type="component" value="Unassembled WGS sequence"/>
</dbReference>
<dbReference type="InterPro" id="IPR001279">
    <property type="entry name" value="Metallo-B-lactamas"/>
</dbReference>
<dbReference type="Gene3D" id="3.60.15.10">
    <property type="entry name" value="Ribonuclease Z/Hydroxyacylglutathione hydrolase-like"/>
    <property type="match status" value="1"/>
</dbReference>
<dbReference type="PANTHER" id="PTHR42951:SF4">
    <property type="entry name" value="ACYL-COENZYME A THIOESTERASE MBLAC2"/>
    <property type="match status" value="1"/>
</dbReference>
<dbReference type="SMART" id="SM00849">
    <property type="entry name" value="Lactamase_B"/>
    <property type="match status" value="1"/>
</dbReference>
<feature type="transmembrane region" description="Helical" evidence="2">
    <location>
        <begin position="58"/>
        <end position="77"/>
    </location>
</feature>
<comment type="similarity">
    <text evidence="1">Belongs to the metallo-beta-lactamase superfamily. Class-B beta-lactamase family.</text>
</comment>
<gene>
    <name evidence="4" type="ORF">EKL94_20535</name>
</gene>
<keyword evidence="4" id="KW-0378">Hydrolase</keyword>
<evidence type="ECO:0000313" key="5">
    <source>
        <dbReference type="Proteomes" id="UP000271705"/>
    </source>
</evidence>
<name>A0A431UAC8_STEMA</name>
<dbReference type="SUPFAM" id="SSF56281">
    <property type="entry name" value="Metallo-hydrolase/oxidoreductase"/>
    <property type="match status" value="1"/>
</dbReference>
<evidence type="ECO:0000256" key="2">
    <source>
        <dbReference type="SAM" id="Phobius"/>
    </source>
</evidence>
<sequence>MEATHWLESHSSLQKACSSCATSACTNSLIRSGKSIWANSSHCSKKKRMERKNMGSKAFPGVLMVALLASPFAALAAQPNNHDRTLHAASGKYAEMKSAFVVNRISDHLYAISEPDYYQANSSYLIIGDKHALMFDAGANSREDITRVVRGITAMPLSVLPSHLHYDHLGGIRFFDSIYLPDVPGVRRFEKADGTYVIPDSTHLGSVDGFVPPAIRPAALIKPGDMIDLGGIKLRMLFSPGHTQDSVILYDEANNIMLTGDHLYPSQLLAGNVEQYSQSIAWTLGAGNNETRFFGAHPADRHTVPEMSYSSIARTLNVLNDIKAGRATGKHVSDPDLIKSGKEYTVDDKISILTDVIFQNGNRFGYETR</sequence>
<evidence type="ECO:0000313" key="4">
    <source>
        <dbReference type="EMBL" id="RTQ84494.1"/>
    </source>
</evidence>
<proteinExistence type="inferred from homology"/>
<dbReference type="EMBL" id="RXLZ01000089">
    <property type="protein sequence ID" value="RTQ84494.1"/>
    <property type="molecule type" value="Genomic_DNA"/>
</dbReference>
<organism evidence="4 5">
    <name type="scientific">Stenotrophomonas maltophilia</name>
    <name type="common">Pseudomonas maltophilia</name>
    <name type="synonym">Xanthomonas maltophilia</name>
    <dbReference type="NCBI Taxonomy" id="40324"/>
    <lineage>
        <taxon>Bacteria</taxon>
        <taxon>Pseudomonadati</taxon>
        <taxon>Pseudomonadota</taxon>
        <taxon>Gammaproteobacteria</taxon>
        <taxon>Lysobacterales</taxon>
        <taxon>Lysobacteraceae</taxon>
        <taxon>Stenotrophomonas</taxon>
        <taxon>Stenotrophomonas maltophilia group</taxon>
    </lineage>
</organism>
<feature type="domain" description="Metallo-beta-lactamase" evidence="3">
    <location>
        <begin position="120"/>
        <end position="297"/>
    </location>
</feature>
<dbReference type="Pfam" id="PF00753">
    <property type="entry name" value="Lactamase_B"/>
    <property type="match status" value="1"/>
</dbReference>
<keyword evidence="2" id="KW-0812">Transmembrane</keyword>
<dbReference type="InterPro" id="IPR050855">
    <property type="entry name" value="NDM-1-like"/>
</dbReference>
<keyword evidence="2" id="KW-0472">Membrane</keyword>
<dbReference type="AlphaFoldDB" id="A0A431UAC8"/>
<evidence type="ECO:0000259" key="3">
    <source>
        <dbReference type="SMART" id="SM00849"/>
    </source>
</evidence>
<evidence type="ECO:0000256" key="1">
    <source>
        <dbReference type="ARBA" id="ARBA00005250"/>
    </source>
</evidence>
<dbReference type="InterPro" id="IPR036866">
    <property type="entry name" value="RibonucZ/Hydroxyglut_hydro"/>
</dbReference>
<protein>
    <submittedName>
        <fullName evidence="4">MBL fold metallo-hydrolase</fullName>
    </submittedName>
</protein>
<reference evidence="4 5" key="1">
    <citation type="submission" date="2018-12" db="EMBL/GenBank/DDBJ databases">
        <authorList>
            <person name="Kartti S."/>
            <person name="Manni A."/>
            <person name="Chemao El Fihri M.W."/>
            <person name="Laamarti M."/>
            <person name="Temsamani L."/>
            <person name="El Jamali J.E."/>
            <person name="Ouadghiri M."/>
            <person name="Ibrahimi A."/>
            <person name="Filati-Maltouf A."/>
        </authorList>
    </citation>
    <scope>NUCLEOTIDE SEQUENCE [LARGE SCALE GENOMIC DNA]</scope>
    <source>
        <strain evidence="4 5">MDMC339</strain>
    </source>
</reference>
<dbReference type="GO" id="GO:0017001">
    <property type="term" value="P:antibiotic catabolic process"/>
    <property type="evidence" value="ECO:0007669"/>
    <property type="project" value="UniProtKB-ARBA"/>
</dbReference>
<comment type="caution">
    <text evidence="4">The sequence shown here is derived from an EMBL/GenBank/DDBJ whole genome shotgun (WGS) entry which is preliminary data.</text>
</comment>
<dbReference type="PANTHER" id="PTHR42951">
    <property type="entry name" value="METALLO-BETA-LACTAMASE DOMAIN-CONTAINING"/>
    <property type="match status" value="1"/>
</dbReference>
<keyword evidence="2" id="KW-1133">Transmembrane helix</keyword>
<dbReference type="GO" id="GO:0016787">
    <property type="term" value="F:hydrolase activity"/>
    <property type="evidence" value="ECO:0007669"/>
    <property type="project" value="UniProtKB-KW"/>
</dbReference>